<protein>
    <recommendedName>
        <fullName evidence="7">Mechanosensitive ion channel MscS domain-containing protein</fullName>
    </recommendedName>
</protein>
<dbReference type="Proteomes" id="UP000011081">
    <property type="component" value="Unassembled WGS sequence"/>
</dbReference>
<evidence type="ECO:0000313" key="9">
    <source>
        <dbReference type="Proteomes" id="UP000011081"/>
    </source>
</evidence>
<keyword evidence="4 6" id="KW-0472">Membrane</keyword>
<feature type="transmembrane region" description="Helical" evidence="6">
    <location>
        <begin position="317"/>
        <end position="340"/>
    </location>
</feature>
<dbReference type="VEuPathDB" id="MicrosporidiaDB:VCUG_00412"/>
<evidence type="ECO:0000256" key="6">
    <source>
        <dbReference type="SAM" id="Phobius"/>
    </source>
</evidence>
<dbReference type="Pfam" id="PF00924">
    <property type="entry name" value="MS_channel_2nd"/>
    <property type="match status" value="1"/>
</dbReference>
<gene>
    <name evidence="8" type="ORF">VCUG_00412</name>
</gene>
<dbReference type="SUPFAM" id="SSF50182">
    <property type="entry name" value="Sm-like ribonucleoproteins"/>
    <property type="match status" value="1"/>
</dbReference>
<dbReference type="InterPro" id="IPR006685">
    <property type="entry name" value="MscS_channel_2nd"/>
</dbReference>
<feature type="compositionally biased region" description="Basic and acidic residues" evidence="5">
    <location>
        <begin position="68"/>
        <end position="94"/>
    </location>
</feature>
<dbReference type="InterPro" id="IPR010920">
    <property type="entry name" value="LSM_dom_sf"/>
</dbReference>
<feature type="transmembrane region" description="Helical" evidence="6">
    <location>
        <begin position="231"/>
        <end position="251"/>
    </location>
</feature>
<dbReference type="GO" id="GO:0016020">
    <property type="term" value="C:membrane"/>
    <property type="evidence" value="ECO:0007669"/>
    <property type="project" value="UniProtKB-SubCell"/>
</dbReference>
<dbReference type="InParanoid" id="L2GX07"/>
<comment type="subcellular location">
    <subcellularLocation>
        <location evidence="1">Membrane</location>
    </subcellularLocation>
</comment>
<evidence type="ECO:0000256" key="4">
    <source>
        <dbReference type="ARBA" id="ARBA00023136"/>
    </source>
</evidence>
<evidence type="ECO:0000256" key="2">
    <source>
        <dbReference type="ARBA" id="ARBA00022692"/>
    </source>
</evidence>
<dbReference type="AlphaFoldDB" id="L2GX07"/>
<feature type="compositionally biased region" description="Basic and acidic residues" evidence="5">
    <location>
        <begin position="1"/>
        <end position="54"/>
    </location>
</feature>
<feature type="domain" description="Mechanosensitive ion channel MscS" evidence="7">
    <location>
        <begin position="545"/>
        <end position="603"/>
    </location>
</feature>
<dbReference type="InterPro" id="IPR023408">
    <property type="entry name" value="MscS_beta-dom_sf"/>
</dbReference>
<feature type="compositionally biased region" description="Acidic residues" evidence="5">
    <location>
        <begin position="55"/>
        <end position="67"/>
    </location>
</feature>
<name>L2GX07_VAVCU</name>
<dbReference type="RefSeq" id="XP_008073430.1">
    <property type="nucleotide sequence ID" value="XM_008075239.1"/>
</dbReference>
<evidence type="ECO:0000256" key="5">
    <source>
        <dbReference type="SAM" id="MobiDB-lite"/>
    </source>
</evidence>
<organism evidence="8 9">
    <name type="scientific">Vavraia culicis (isolate floridensis)</name>
    <name type="common">Microsporidian parasite</name>
    <dbReference type="NCBI Taxonomy" id="948595"/>
    <lineage>
        <taxon>Eukaryota</taxon>
        <taxon>Fungi</taxon>
        <taxon>Fungi incertae sedis</taxon>
        <taxon>Microsporidia</taxon>
        <taxon>Pleistophoridae</taxon>
        <taxon>Vavraia</taxon>
    </lineage>
</organism>
<dbReference type="EMBL" id="GL877407">
    <property type="protein sequence ID" value="ELA48174.1"/>
    <property type="molecule type" value="Genomic_DNA"/>
</dbReference>
<dbReference type="OMA" id="WIFSDTI"/>
<feature type="transmembrane region" description="Helical" evidence="6">
    <location>
        <begin position="181"/>
        <end position="202"/>
    </location>
</feature>
<feature type="transmembrane region" description="Helical" evidence="6">
    <location>
        <begin position="493"/>
        <end position="511"/>
    </location>
</feature>
<feature type="transmembrane region" description="Helical" evidence="6">
    <location>
        <begin position="286"/>
        <end position="305"/>
    </location>
</feature>
<feature type="region of interest" description="Disordered" evidence="5">
    <location>
        <begin position="1"/>
        <end position="102"/>
    </location>
</feature>
<keyword evidence="9" id="KW-1185">Reference proteome</keyword>
<dbReference type="PANTHER" id="PTHR31323">
    <property type="entry name" value="MECHANOSENSITIVE ION CHANNEL PROTEIN MSY2"/>
    <property type="match status" value="1"/>
</dbReference>
<dbReference type="HOGENOM" id="CLU_030579_0_0_1"/>
<evidence type="ECO:0000259" key="7">
    <source>
        <dbReference type="Pfam" id="PF00924"/>
    </source>
</evidence>
<keyword evidence="3 6" id="KW-1133">Transmembrane helix</keyword>
<keyword evidence="2 6" id="KW-0812">Transmembrane</keyword>
<evidence type="ECO:0000313" key="8">
    <source>
        <dbReference type="EMBL" id="ELA48174.1"/>
    </source>
</evidence>
<dbReference type="OrthoDB" id="544685at2759"/>
<sequence length="706" mass="82728">MAGDSKKEKETKKGDSKDKATAKDKKDAAEKKTDEQKSRDGDKENIEQQENRGEEDNEEQVNGDEGNEEGKSGDENKENVEGADGQREGSKKEDEADSGVMVDLENQEVVENAKKEIIQEFIAPMEKEESNVESEINQQIPDQPIRKFKKKRMMRKRTFSIANLDEYLHYKYRKVDRNLRLLVEVLVVCFLFMLFPTILIIWRRPRDYNIFKTLNQEGKTNAVLEFFRQNLFLSLTYVIFTASTVLMDYSLQMIASVLSSFDVKVEGYVADFLEVLKLYSHYLRNFLAFSLVFLLSNVLIMRYRFGRKSFTTTYLSVTFIFWFSCLSAVLFFEKLLVNILTSEMKKSSFRNRIWDANYKTYVFKKLAAIAEAVPRGQYEMQLAMHSVQNDYDTGYFLRHNDLDITTEDKAEGVAESIFAYLDIDTLDYDQITTYFQNRPEEVIQYLGNTNKPPEEISIDFEKLRQRAVELCRERNDIKRSLFDRDSIIRKLDLILLGGVLFASALGFLFLINVDYKFYLTSVGPFLFAFSWIFQDSIKDLYKCFVFHLISHPYDVGDRVIIDDQENIVVRIDLLYTTFTNNNNRLAYIPNTSLFAKKIDNVRRSRNQYEQLTVFVDQNVRYKTLDDLKHKLEDLCKEKETVFTGHAYIREVSKAEDKLQVTLALEHNSNFQDINEKYKRRKESIDVVEQALSETGIRYDEYYQFAE</sequence>
<dbReference type="GO" id="GO:0005262">
    <property type="term" value="F:calcium channel activity"/>
    <property type="evidence" value="ECO:0007669"/>
    <property type="project" value="TreeGrafter"/>
</dbReference>
<dbReference type="Gene3D" id="2.30.30.60">
    <property type="match status" value="1"/>
</dbReference>
<reference evidence="9" key="1">
    <citation type="submission" date="2011-03" db="EMBL/GenBank/DDBJ databases">
        <title>The genome sequence of Vavraia culicis strain floridensis.</title>
        <authorList>
            <consortium name="The Broad Institute Genome Sequencing Platform"/>
            <person name="Cuomo C."/>
            <person name="Becnel J."/>
            <person name="Sanscrainte N."/>
            <person name="Young S.K."/>
            <person name="Zeng Q."/>
            <person name="Gargeya S."/>
            <person name="Fitzgerald M."/>
            <person name="Haas B."/>
            <person name="Abouelleil A."/>
            <person name="Alvarado L."/>
            <person name="Arachchi H.M."/>
            <person name="Berlin A."/>
            <person name="Chapman S.B."/>
            <person name="Gearin G."/>
            <person name="Goldberg J."/>
            <person name="Griggs A."/>
            <person name="Gujja S."/>
            <person name="Hansen M."/>
            <person name="Heiman D."/>
            <person name="Howarth C."/>
            <person name="Larimer J."/>
            <person name="Lui A."/>
            <person name="MacDonald P.J.P."/>
            <person name="McCowen C."/>
            <person name="Montmayeur A."/>
            <person name="Murphy C."/>
            <person name="Neiman D."/>
            <person name="Pearson M."/>
            <person name="Priest M."/>
            <person name="Roberts A."/>
            <person name="Saif S."/>
            <person name="Shea T."/>
            <person name="Sisk P."/>
            <person name="Stolte C."/>
            <person name="Sykes S."/>
            <person name="Wortman J."/>
            <person name="Nusbaum C."/>
            <person name="Birren B."/>
        </authorList>
    </citation>
    <scope>NUCLEOTIDE SEQUENCE [LARGE SCALE GENOMIC DNA]</scope>
    <source>
        <strain evidence="9">floridensis</strain>
    </source>
</reference>
<accession>L2GX07</accession>
<evidence type="ECO:0000256" key="3">
    <source>
        <dbReference type="ARBA" id="ARBA00022989"/>
    </source>
</evidence>
<dbReference type="PANTHER" id="PTHR31323:SF1">
    <property type="entry name" value="MECHANOSENSITIVE ION CHANNEL PROTEIN"/>
    <property type="match status" value="1"/>
</dbReference>
<proteinExistence type="predicted"/>
<dbReference type="GeneID" id="19878299"/>
<evidence type="ECO:0000256" key="1">
    <source>
        <dbReference type="ARBA" id="ARBA00004370"/>
    </source>
</evidence>
<dbReference type="GO" id="GO:0006874">
    <property type="term" value="P:intracellular calcium ion homeostasis"/>
    <property type="evidence" value="ECO:0007669"/>
    <property type="project" value="TreeGrafter"/>
</dbReference>